<dbReference type="OrthoDB" id="10262656at2759"/>
<dbReference type="Proteomes" id="UP000800041">
    <property type="component" value="Unassembled WGS sequence"/>
</dbReference>
<evidence type="ECO:0000313" key="8">
    <source>
        <dbReference type="EMBL" id="KAF1986951.1"/>
    </source>
</evidence>
<dbReference type="EMBL" id="ML977154">
    <property type="protein sequence ID" value="KAF1986951.1"/>
    <property type="molecule type" value="Genomic_DNA"/>
</dbReference>
<accession>A0A6G1H172</accession>
<feature type="transmembrane region" description="Helical" evidence="6">
    <location>
        <begin position="21"/>
        <end position="44"/>
    </location>
</feature>
<sequence>MYLTQQKRISPRDPNKFPTSQLFLLALVRLAEPIALTSIFPYAWKLVLHFQIGDKHDAAFYAGILIAAFSLAEAITGMYWGGLSDRIGRKPVLLLGCAGTLISLLIVGFAQSFWFALFGRIAGGLLNGNIGIIQTMVGELVTKPEHEPRAYAVMPFVWSIGTICGPAIGGYFANPHTEWPNVFPSSSIFASFPYLLPNVICALLLLVSLGCGFLFLEETHPDMQPWSTQEDLDNTTAETPIMPTTGTTFNAAADLSTESYGTFDQVQITKRDKKKGSRASSLSDKEKPRIFNRRVVMLIVALGLFTYHSMAYDHLLPIFLQDVPRNSGGEVSSQAHLPALSGGLGLSIKEVGVIMSFNGIIALLVQAVVFPLMASWFGVWKLFLFVSVGHPIASFIVPFLVTLPDNWLMTGIYSCLTIRNFFYILAYPLILILIKEAAPSPSHLGKINGLAASTGGACRCIASPVAGILYGIGSDLNFSALAWWASALVAVIGVAQLPFIKRQKKMKAHIHAPTNWAYSDDNEQQPLLQDQYKDENANATVDAGTDEEC</sequence>
<dbReference type="GO" id="GO:0016020">
    <property type="term" value="C:membrane"/>
    <property type="evidence" value="ECO:0007669"/>
    <property type="project" value="UniProtKB-SubCell"/>
</dbReference>
<keyword evidence="3 6" id="KW-0812">Transmembrane</keyword>
<evidence type="ECO:0000256" key="5">
    <source>
        <dbReference type="ARBA" id="ARBA00023136"/>
    </source>
</evidence>
<keyword evidence="5 6" id="KW-0472">Membrane</keyword>
<dbReference type="Gene3D" id="1.20.1250.20">
    <property type="entry name" value="MFS general substrate transporter like domains"/>
    <property type="match status" value="1"/>
</dbReference>
<feature type="transmembrane region" description="Helical" evidence="6">
    <location>
        <begin position="351"/>
        <end position="370"/>
    </location>
</feature>
<keyword evidence="9" id="KW-1185">Reference proteome</keyword>
<name>A0A6G1H172_9PEZI</name>
<dbReference type="PROSITE" id="PS50850">
    <property type="entry name" value="MFS"/>
    <property type="match status" value="1"/>
</dbReference>
<dbReference type="PANTHER" id="PTHR23504">
    <property type="entry name" value="MAJOR FACILITATOR SUPERFAMILY DOMAIN-CONTAINING PROTEIN 10"/>
    <property type="match status" value="1"/>
</dbReference>
<proteinExistence type="predicted"/>
<dbReference type="Pfam" id="PF07690">
    <property type="entry name" value="MFS_1"/>
    <property type="match status" value="1"/>
</dbReference>
<feature type="transmembrane region" description="Helical" evidence="6">
    <location>
        <begin position="382"/>
        <end position="401"/>
    </location>
</feature>
<dbReference type="SUPFAM" id="SSF103473">
    <property type="entry name" value="MFS general substrate transporter"/>
    <property type="match status" value="1"/>
</dbReference>
<feature type="domain" description="Major facilitator superfamily (MFS) profile" evidence="7">
    <location>
        <begin position="21"/>
        <end position="505"/>
    </location>
</feature>
<dbReference type="PANTHER" id="PTHR23504:SF2">
    <property type="entry name" value="TRANSPORTER, PUTATIVE (AFU_ORTHOLOGUE AFUA_8G04150)-RELATED"/>
    <property type="match status" value="1"/>
</dbReference>
<feature type="transmembrane region" description="Helical" evidence="6">
    <location>
        <begin position="295"/>
        <end position="312"/>
    </location>
</feature>
<evidence type="ECO:0000256" key="3">
    <source>
        <dbReference type="ARBA" id="ARBA00022692"/>
    </source>
</evidence>
<feature type="transmembrane region" description="Helical" evidence="6">
    <location>
        <begin position="92"/>
        <end position="115"/>
    </location>
</feature>
<evidence type="ECO:0000256" key="2">
    <source>
        <dbReference type="ARBA" id="ARBA00022448"/>
    </source>
</evidence>
<evidence type="ECO:0000259" key="7">
    <source>
        <dbReference type="PROSITE" id="PS50850"/>
    </source>
</evidence>
<dbReference type="PRINTS" id="PR01035">
    <property type="entry name" value="TCRTETA"/>
</dbReference>
<gene>
    <name evidence="8" type="ORF">K402DRAFT_403891</name>
</gene>
<feature type="transmembrane region" description="Helical" evidence="6">
    <location>
        <begin position="450"/>
        <end position="472"/>
    </location>
</feature>
<dbReference type="AlphaFoldDB" id="A0A6G1H172"/>
<dbReference type="GO" id="GO:0022857">
    <property type="term" value="F:transmembrane transporter activity"/>
    <property type="evidence" value="ECO:0007669"/>
    <property type="project" value="InterPro"/>
</dbReference>
<keyword evidence="2" id="KW-0813">Transport</keyword>
<organism evidence="8 9">
    <name type="scientific">Aulographum hederae CBS 113979</name>
    <dbReference type="NCBI Taxonomy" id="1176131"/>
    <lineage>
        <taxon>Eukaryota</taxon>
        <taxon>Fungi</taxon>
        <taxon>Dikarya</taxon>
        <taxon>Ascomycota</taxon>
        <taxon>Pezizomycotina</taxon>
        <taxon>Dothideomycetes</taxon>
        <taxon>Pleosporomycetidae</taxon>
        <taxon>Aulographales</taxon>
        <taxon>Aulographaceae</taxon>
    </lineage>
</organism>
<evidence type="ECO:0000313" key="9">
    <source>
        <dbReference type="Proteomes" id="UP000800041"/>
    </source>
</evidence>
<dbReference type="InterPro" id="IPR011701">
    <property type="entry name" value="MFS"/>
</dbReference>
<feature type="transmembrane region" description="Helical" evidence="6">
    <location>
        <begin position="194"/>
        <end position="216"/>
    </location>
</feature>
<evidence type="ECO:0000256" key="1">
    <source>
        <dbReference type="ARBA" id="ARBA00004141"/>
    </source>
</evidence>
<keyword evidence="4 6" id="KW-1133">Transmembrane helix</keyword>
<feature type="transmembrane region" description="Helical" evidence="6">
    <location>
        <begin position="153"/>
        <end position="174"/>
    </location>
</feature>
<feature type="transmembrane region" description="Helical" evidence="6">
    <location>
        <begin position="421"/>
        <end position="438"/>
    </location>
</feature>
<reference evidence="8" key="1">
    <citation type="journal article" date="2020" name="Stud. Mycol.">
        <title>101 Dothideomycetes genomes: a test case for predicting lifestyles and emergence of pathogens.</title>
        <authorList>
            <person name="Haridas S."/>
            <person name="Albert R."/>
            <person name="Binder M."/>
            <person name="Bloem J."/>
            <person name="Labutti K."/>
            <person name="Salamov A."/>
            <person name="Andreopoulos B."/>
            <person name="Baker S."/>
            <person name="Barry K."/>
            <person name="Bills G."/>
            <person name="Bluhm B."/>
            <person name="Cannon C."/>
            <person name="Castanera R."/>
            <person name="Culley D."/>
            <person name="Daum C."/>
            <person name="Ezra D."/>
            <person name="Gonzalez J."/>
            <person name="Henrissat B."/>
            <person name="Kuo A."/>
            <person name="Liang C."/>
            <person name="Lipzen A."/>
            <person name="Lutzoni F."/>
            <person name="Magnuson J."/>
            <person name="Mondo S."/>
            <person name="Nolan M."/>
            <person name="Ohm R."/>
            <person name="Pangilinan J."/>
            <person name="Park H.-J."/>
            <person name="Ramirez L."/>
            <person name="Alfaro M."/>
            <person name="Sun H."/>
            <person name="Tritt A."/>
            <person name="Yoshinaga Y."/>
            <person name="Zwiers L.-H."/>
            <person name="Turgeon B."/>
            <person name="Goodwin S."/>
            <person name="Spatafora J."/>
            <person name="Crous P."/>
            <person name="Grigoriev I."/>
        </authorList>
    </citation>
    <scope>NUCLEOTIDE SEQUENCE</scope>
    <source>
        <strain evidence="8">CBS 113979</strain>
    </source>
</reference>
<protein>
    <submittedName>
        <fullName evidence="8">MFS general substrate transporter</fullName>
    </submittedName>
</protein>
<feature type="transmembrane region" description="Helical" evidence="6">
    <location>
        <begin position="59"/>
        <end position="80"/>
    </location>
</feature>
<feature type="transmembrane region" description="Helical" evidence="6">
    <location>
        <begin position="121"/>
        <end position="141"/>
    </location>
</feature>
<comment type="subcellular location">
    <subcellularLocation>
        <location evidence="1">Membrane</location>
        <topology evidence="1">Multi-pass membrane protein</topology>
    </subcellularLocation>
</comment>
<evidence type="ECO:0000256" key="4">
    <source>
        <dbReference type="ARBA" id="ARBA00022989"/>
    </source>
</evidence>
<evidence type="ECO:0000256" key="6">
    <source>
        <dbReference type="SAM" id="Phobius"/>
    </source>
</evidence>
<dbReference type="InterPro" id="IPR020846">
    <property type="entry name" value="MFS_dom"/>
</dbReference>
<dbReference type="InterPro" id="IPR036259">
    <property type="entry name" value="MFS_trans_sf"/>
</dbReference>
<dbReference type="CDD" id="cd17330">
    <property type="entry name" value="MFS_SLC46_TetA_like"/>
    <property type="match status" value="1"/>
</dbReference>
<feature type="transmembrane region" description="Helical" evidence="6">
    <location>
        <begin position="478"/>
        <end position="500"/>
    </location>
</feature>
<dbReference type="InterPro" id="IPR001958">
    <property type="entry name" value="Tet-R_TetA/multi-R_MdtG-like"/>
</dbReference>